<dbReference type="EMBL" id="JAVIDA010000021">
    <property type="protein sequence ID" value="MDQ9072526.1"/>
    <property type="molecule type" value="Genomic_DNA"/>
</dbReference>
<proteinExistence type="predicted"/>
<dbReference type="Proteomes" id="UP001243195">
    <property type="component" value="Unassembled WGS sequence"/>
</dbReference>
<sequence>MANNNSTTSNGMTTPEGNQVTQKITRKTLLFLFFWIAEEDKAKNVFSESAHTRMKNIKKTDWFNESLHKVHCPPVHKFSEFQSITDYWLNHYGGKDQVSIKEIGIFSHAAPDGPIITSDSINHPDRVPFRFNDGTYSYTQLNLTGWSKFNFYWHSSNPRMTFFGCNTAYEAKSFAMNISGLSNFKNVEVGGQSASSFPSFSPSKRNTTVARNNDIGWFTGDTYMVSGEAGEGAQATLLSAKALPMKFYKNEILLYTRTQEFFNSSDQKL</sequence>
<protein>
    <submittedName>
        <fullName evidence="1">Uncharacterized protein</fullName>
    </submittedName>
</protein>
<comment type="caution">
    <text evidence="1">The sequence shown here is derived from an EMBL/GenBank/DDBJ whole genome shotgun (WGS) entry which is preliminary data.</text>
</comment>
<dbReference type="AlphaFoldDB" id="A0AAW8JML5"/>
<evidence type="ECO:0000313" key="2">
    <source>
        <dbReference type="Proteomes" id="UP001243195"/>
    </source>
</evidence>
<evidence type="ECO:0000313" key="1">
    <source>
        <dbReference type="EMBL" id="MDQ9072526.1"/>
    </source>
</evidence>
<accession>A0AAW8JML5</accession>
<reference evidence="1" key="1">
    <citation type="submission" date="2023-08" db="EMBL/GenBank/DDBJ databases">
        <title>Emergence of clinically-relevant ST2 carbapenem-resistant Acinetobacter baumannii strains in hospital sewages in Zhejiang, East of China.</title>
        <authorList>
            <person name="Kaichao C."/>
            <person name="Zhang R."/>
        </authorList>
    </citation>
    <scope>NUCLEOTIDE SEQUENCE</scope>
    <source>
        <strain evidence="1">M-SY-60</strain>
    </source>
</reference>
<dbReference type="RefSeq" id="WP_308956314.1">
    <property type="nucleotide sequence ID" value="NZ_JAVICY010000014.1"/>
</dbReference>
<name>A0AAW8JML5_9GAMM</name>
<gene>
    <name evidence="1" type="ORF">RFH51_13780</name>
</gene>
<organism evidence="1 2">
    <name type="scientific">Acinetobacter gerneri</name>
    <dbReference type="NCBI Taxonomy" id="202952"/>
    <lineage>
        <taxon>Bacteria</taxon>
        <taxon>Pseudomonadati</taxon>
        <taxon>Pseudomonadota</taxon>
        <taxon>Gammaproteobacteria</taxon>
        <taxon>Moraxellales</taxon>
        <taxon>Moraxellaceae</taxon>
        <taxon>Acinetobacter</taxon>
    </lineage>
</organism>